<keyword evidence="1" id="KW-0812">Transmembrane</keyword>
<dbReference type="EMBL" id="LRPN01000033">
    <property type="protein sequence ID" value="KWZ83947.1"/>
    <property type="molecule type" value="Genomic_DNA"/>
</dbReference>
<gene>
    <name evidence="3" type="ORF">HMPREF3213_01005</name>
    <name evidence="2" type="ORF">SB48_HM08orf02624</name>
</gene>
<name>A0A0C5CM53_HEYCO</name>
<sequence>MSVSLFILHPDEMTGRFCPYWEKPAVFAKFLPFCVIYFTIFFFFMIIMSI</sequence>
<evidence type="ECO:0000313" key="2">
    <source>
        <dbReference type="EMBL" id="AJO22452.1"/>
    </source>
</evidence>
<dbReference type="AlphaFoldDB" id="A0A0C5CM53"/>
<dbReference type="Proteomes" id="UP000032024">
    <property type="component" value="Chromosome"/>
</dbReference>
<keyword evidence="1" id="KW-0472">Membrane</keyword>
<reference evidence="2" key="1">
    <citation type="submission" date="2015-01" db="EMBL/GenBank/DDBJ databases">
        <title>Comparative genome analysis of Bacillus coagulans HM-08, Clostridium butyricum HM-68, Bacillus subtilis HM-66 and Bacillus licheniformis BL-09.</title>
        <authorList>
            <person name="Zhang H."/>
        </authorList>
    </citation>
    <scope>NUCLEOTIDE SEQUENCE [LARGE SCALE GENOMIC DNA]</scope>
    <source>
        <strain evidence="2">HM-08</strain>
    </source>
</reference>
<keyword evidence="4" id="KW-1185">Reference proteome</keyword>
<reference evidence="3" key="4">
    <citation type="submission" date="2016-01" db="EMBL/GenBank/DDBJ databases">
        <authorList>
            <person name="Oliw E.H."/>
        </authorList>
    </citation>
    <scope>NUCLEOTIDE SEQUENCE [LARGE SCALE GENOMIC DNA]</scope>
    <source>
        <strain evidence="3">GED7749B</strain>
    </source>
</reference>
<accession>A0A0C5CM53</accession>
<evidence type="ECO:0000313" key="5">
    <source>
        <dbReference type="Proteomes" id="UP000070376"/>
    </source>
</evidence>
<proteinExistence type="predicted"/>
<dbReference type="EMBL" id="CP010525">
    <property type="protein sequence ID" value="AJO22452.1"/>
    <property type="molecule type" value="Genomic_DNA"/>
</dbReference>
<organism evidence="3 5">
    <name type="scientific">Heyndrickxia coagulans</name>
    <name type="common">Weizmannia coagulans</name>
    <dbReference type="NCBI Taxonomy" id="1398"/>
    <lineage>
        <taxon>Bacteria</taxon>
        <taxon>Bacillati</taxon>
        <taxon>Bacillota</taxon>
        <taxon>Bacilli</taxon>
        <taxon>Bacillales</taxon>
        <taxon>Bacillaceae</taxon>
        <taxon>Heyndrickxia</taxon>
    </lineage>
</organism>
<keyword evidence="1" id="KW-1133">Transmembrane helix</keyword>
<reference evidence="4" key="2">
    <citation type="submission" date="2015-01" db="EMBL/GenBank/DDBJ databases">
        <title>Comparative genome analysis of Bacillus coagulans HM-08, Clostridium butyricum HM-68, Bacillus subtilis HM-66 and Bacillus paralicheniformis BL-09.</title>
        <authorList>
            <person name="Zhang H."/>
        </authorList>
    </citation>
    <scope>NUCLEOTIDE SEQUENCE [LARGE SCALE GENOMIC DNA]</scope>
    <source>
        <strain evidence="4">HM-08</strain>
    </source>
</reference>
<feature type="transmembrane region" description="Helical" evidence="1">
    <location>
        <begin position="30"/>
        <end position="48"/>
    </location>
</feature>
<evidence type="ECO:0000313" key="3">
    <source>
        <dbReference type="EMBL" id="KWZ83947.1"/>
    </source>
</evidence>
<reference evidence="5" key="3">
    <citation type="submission" date="2016-01" db="EMBL/GenBank/DDBJ databases">
        <authorList>
            <person name="Mitreva M."/>
            <person name="Pepin K.H."/>
            <person name="Mihindukulasuriya K.A."/>
            <person name="Fulton R."/>
            <person name="Fronick C."/>
            <person name="O'Laughlin M."/>
            <person name="Miner T."/>
            <person name="Herter B."/>
            <person name="Rosa B.A."/>
            <person name="Cordes M."/>
            <person name="Tomlinson C."/>
            <person name="Wollam A."/>
            <person name="Palsikar V.B."/>
            <person name="Mardis E.R."/>
            <person name="Wilson R.K."/>
        </authorList>
    </citation>
    <scope>NUCLEOTIDE SEQUENCE [LARGE SCALE GENOMIC DNA]</scope>
    <source>
        <strain evidence="5">GED7749B</strain>
    </source>
</reference>
<dbReference type="Proteomes" id="UP000070376">
    <property type="component" value="Unassembled WGS sequence"/>
</dbReference>
<protein>
    <submittedName>
        <fullName evidence="3">Uncharacterized protein</fullName>
    </submittedName>
</protein>
<evidence type="ECO:0000313" key="4">
    <source>
        <dbReference type="Proteomes" id="UP000032024"/>
    </source>
</evidence>
<dbReference type="PATRIC" id="fig|1398.18.peg.1668"/>
<evidence type="ECO:0000256" key="1">
    <source>
        <dbReference type="SAM" id="Phobius"/>
    </source>
</evidence>